<dbReference type="Proteomes" id="UP000005038">
    <property type="component" value="Unassembled WGS sequence"/>
</dbReference>
<feature type="transmembrane region" description="Helical" evidence="2">
    <location>
        <begin position="6"/>
        <end position="28"/>
    </location>
</feature>
<reference evidence="3" key="1">
    <citation type="submission" date="2012-02" db="EMBL/GenBank/DDBJ databases">
        <title>Whole genome shotgun sequence of Gordonia otitidis NBRC 100426.</title>
        <authorList>
            <person name="Yoshida I."/>
            <person name="Hosoyama A."/>
            <person name="Tsuchikane K."/>
            <person name="Katsumata H."/>
            <person name="Yamazaki S."/>
            <person name="Fujita N."/>
        </authorList>
    </citation>
    <scope>NUCLEOTIDE SEQUENCE [LARGE SCALE GENOMIC DNA]</scope>
    <source>
        <strain evidence="3">NBRC 100426</strain>
    </source>
</reference>
<proteinExistence type="predicted"/>
<dbReference type="EMBL" id="BAFB01000107">
    <property type="protein sequence ID" value="GAB34404.1"/>
    <property type="molecule type" value="Genomic_DNA"/>
</dbReference>
<feature type="region of interest" description="Disordered" evidence="1">
    <location>
        <begin position="31"/>
        <end position="53"/>
    </location>
</feature>
<evidence type="ECO:0000313" key="3">
    <source>
        <dbReference type="EMBL" id="GAB34404.1"/>
    </source>
</evidence>
<protein>
    <submittedName>
        <fullName evidence="3">Uncharacterized protein</fullName>
    </submittedName>
</protein>
<dbReference type="AlphaFoldDB" id="H5TLP6"/>
<dbReference type="RefSeq" id="WP_007238641.1">
    <property type="nucleotide sequence ID" value="NZ_BAFB01000107.1"/>
</dbReference>
<accession>H5TLP6</accession>
<keyword evidence="4" id="KW-1185">Reference proteome</keyword>
<sequence>MSFELIAIVIVAWVTISVVVALVVGAVIRQRDRREAPREPHVVSGSETDKRDG</sequence>
<comment type="caution">
    <text evidence="3">The sequence shown here is derived from an EMBL/GenBank/DDBJ whole genome shotgun (WGS) entry which is preliminary data.</text>
</comment>
<keyword evidence="2" id="KW-0812">Transmembrane</keyword>
<evidence type="ECO:0000313" key="4">
    <source>
        <dbReference type="Proteomes" id="UP000005038"/>
    </source>
</evidence>
<keyword evidence="2" id="KW-0472">Membrane</keyword>
<evidence type="ECO:0000256" key="2">
    <source>
        <dbReference type="SAM" id="Phobius"/>
    </source>
</evidence>
<dbReference type="STRING" id="1108044.GOOTI_107_00100"/>
<evidence type="ECO:0000256" key="1">
    <source>
        <dbReference type="SAM" id="MobiDB-lite"/>
    </source>
</evidence>
<keyword evidence="2" id="KW-1133">Transmembrane helix</keyword>
<organism evidence="3 4">
    <name type="scientific">Gordonia otitidis (strain DSM 44809 / CCUG 52243 / JCM 12355 / NBRC 100426 / IFM 10032)</name>
    <dbReference type="NCBI Taxonomy" id="1108044"/>
    <lineage>
        <taxon>Bacteria</taxon>
        <taxon>Bacillati</taxon>
        <taxon>Actinomycetota</taxon>
        <taxon>Actinomycetes</taxon>
        <taxon>Mycobacteriales</taxon>
        <taxon>Gordoniaceae</taxon>
        <taxon>Gordonia</taxon>
    </lineage>
</organism>
<gene>
    <name evidence="3" type="ORF">GOOTI_107_00100</name>
</gene>
<name>H5TLP6_GORO1</name>